<dbReference type="GO" id="GO:0003729">
    <property type="term" value="F:mRNA binding"/>
    <property type="evidence" value="ECO:0007669"/>
    <property type="project" value="InterPro"/>
</dbReference>
<dbReference type="InterPro" id="IPR027450">
    <property type="entry name" value="AlkB-like"/>
</dbReference>
<feature type="compositionally biased region" description="Low complexity" evidence="2">
    <location>
        <begin position="63"/>
        <end position="72"/>
    </location>
</feature>
<evidence type="ECO:0000256" key="1">
    <source>
        <dbReference type="ARBA" id="ARBA00007879"/>
    </source>
</evidence>
<feature type="domain" description="Fe2OG dioxygenase" evidence="3">
    <location>
        <begin position="260"/>
        <end position="357"/>
    </location>
</feature>
<dbReference type="GO" id="GO:0006402">
    <property type="term" value="P:mRNA catabolic process"/>
    <property type="evidence" value="ECO:0007669"/>
    <property type="project" value="InterPro"/>
</dbReference>
<reference evidence="4 5" key="1">
    <citation type="submission" date="2019-01" db="EMBL/GenBank/DDBJ databases">
        <title>Sequencing of cultivated peanut Arachis hypogaea provides insights into genome evolution and oil improvement.</title>
        <authorList>
            <person name="Chen X."/>
        </authorList>
    </citation>
    <scope>NUCLEOTIDE SEQUENCE [LARGE SCALE GENOMIC DNA]</scope>
    <source>
        <strain evidence="5">cv. Fuhuasheng</strain>
        <tissue evidence="4">Leaves</tissue>
    </source>
</reference>
<dbReference type="InterPro" id="IPR037151">
    <property type="entry name" value="AlkB-like_sf"/>
</dbReference>
<dbReference type="GO" id="GO:0032451">
    <property type="term" value="F:demethylase activity"/>
    <property type="evidence" value="ECO:0007669"/>
    <property type="project" value="InterPro"/>
</dbReference>
<dbReference type="OrthoDB" id="271595at2759"/>
<keyword evidence="5" id="KW-1185">Reference proteome</keyword>
<dbReference type="InterPro" id="IPR044842">
    <property type="entry name" value="ALKBH9B/ALKBH10B-like"/>
</dbReference>
<evidence type="ECO:0000313" key="5">
    <source>
        <dbReference type="Proteomes" id="UP000289738"/>
    </source>
</evidence>
<sequence>MEKLLSSSSDHEILNLLSDGFCHHCHHLLHHRLTLLRNKRKLNGTLYLDEGLESSRDIRDNHVNGSSSNSESYSKRNRKQKDSSSNGHHFDSSSPESLGSKQSDFELWINDGIGGDSKFGNEELDKQKECIRYSQVQCKKDFSLIERVDGKSINVLQGLELHTQVFNPMEQRKIVECIYRLQWRGMQGKLKERTYSKPKKWMRGKGRVTIQFGCCYNYAEDKKGNSPGIVKDEEVDPLPSLFKQMIKRMVRWNIVPSTCIPDSCIVNIYDEGDCIPPHIDHHDFLRPFYTVSFLNQCDILFGKNLQALSPGEFSGPASIPLPVGSVFVINGNGANIAKHCIPSVKSKRISITFRKMDPKKVPYKFLPDPELEGIKPRFISSPKKPVIEIQQQKAQSAESESEYETFSKNRKKMFNVEGEVPPLNGIGRHSFGKFKVNKFGHMQ</sequence>
<comment type="similarity">
    <text evidence="1">Belongs to the alkB family.</text>
</comment>
<proteinExistence type="inferred from homology"/>
<dbReference type="Proteomes" id="UP000289738">
    <property type="component" value="Chromosome B10"/>
</dbReference>
<gene>
    <name evidence="4" type="ORF">Ahy_B10g101397</name>
</gene>
<dbReference type="PANTHER" id="PTHR31447:SF1">
    <property type="entry name" value="OS06G0138200 PROTEIN"/>
    <property type="match status" value="1"/>
</dbReference>
<name>A0A444WZL0_ARAHY</name>
<organism evidence="4 5">
    <name type="scientific">Arachis hypogaea</name>
    <name type="common">Peanut</name>
    <dbReference type="NCBI Taxonomy" id="3818"/>
    <lineage>
        <taxon>Eukaryota</taxon>
        <taxon>Viridiplantae</taxon>
        <taxon>Streptophyta</taxon>
        <taxon>Embryophyta</taxon>
        <taxon>Tracheophyta</taxon>
        <taxon>Spermatophyta</taxon>
        <taxon>Magnoliopsida</taxon>
        <taxon>eudicotyledons</taxon>
        <taxon>Gunneridae</taxon>
        <taxon>Pentapetalae</taxon>
        <taxon>rosids</taxon>
        <taxon>fabids</taxon>
        <taxon>Fabales</taxon>
        <taxon>Fabaceae</taxon>
        <taxon>Papilionoideae</taxon>
        <taxon>50 kb inversion clade</taxon>
        <taxon>dalbergioids sensu lato</taxon>
        <taxon>Dalbergieae</taxon>
        <taxon>Pterocarpus clade</taxon>
        <taxon>Arachis</taxon>
    </lineage>
</organism>
<comment type="caution">
    <text evidence="4">The sequence shown here is derived from an EMBL/GenBank/DDBJ whole genome shotgun (WGS) entry which is preliminary data.</text>
</comment>
<protein>
    <recommendedName>
        <fullName evidence="3">Fe2OG dioxygenase domain-containing protein</fullName>
    </recommendedName>
</protein>
<dbReference type="AlphaFoldDB" id="A0A444WZL0"/>
<dbReference type="InterPro" id="IPR005123">
    <property type="entry name" value="Oxoglu/Fe-dep_dioxygenase_dom"/>
</dbReference>
<dbReference type="PANTHER" id="PTHR31447">
    <property type="entry name" value="HYDROXYPROLINE-RICH GLYCOPROTEIN FAMILY PROTEIN-RELATED"/>
    <property type="match status" value="1"/>
</dbReference>
<accession>A0A444WZL0</accession>
<evidence type="ECO:0000313" key="4">
    <source>
        <dbReference type="EMBL" id="RYQ82830.1"/>
    </source>
</evidence>
<dbReference type="STRING" id="3818.A0A444WZL0"/>
<feature type="region of interest" description="Disordered" evidence="2">
    <location>
        <begin position="57"/>
        <end position="100"/>
    </location>
</feature>
<evidence type="ECO:0000259" key="3">
    <source>
        <dbReference type="PROSITE" id="PS51471"/>
    </source>
</evidence>
<evidence type="ECO:0000256" key="2">
    <source>
        <dbReference type="SAM" id="MobiDB-lite"/>
    </source>
</evidence>
<dbReference type="PROSITE" id="PS51471">
    <property type="entry name" value="FE2OG_OXY"/>
    <property type="match status" value="1"/>
</dbReference>
<dbReference type="Gene3D" id="2.60.120.590">
    <property type="entry name" value="Alpha-ketoglutarate-dependent dioxygenase AlkB-like"/>
    <property type="match status" value="1"/>
</dbReference>
<dbReference type="SUPFAM" id="SSF51197">
    <property type="entry name" value="Clavaminate synthase-like"/>
    <property type="match status" value="1"/>
</dbReference>
<dbReference type="EMBL" id="SDMP01000020">
    <property type="protein sequence ID" value="RYQ82830.1"/>
    <property type="molecule type" value="Genomic_DNA"/>
</dbReference>
<dbReference type="Pfam" id="PF13532">
    <property type="entry name" value="2OG-FeII_Oxy_2"/>
    <property type="match status" value="1"/>
</dbReference>